<sequence length="388" mass="44731">MSKKKLQESGLIAVHLCGQDPGRPTAVSKDVHERDPFTFVTYPPTPVLKPAEPSSSCDDNTDIYSNGIDKKNNNEDNCAKNHDDSNNNYDSIISNDSKESNVTEAHAEQKQKSDVDIIPFGKNRLVHIMKLIASKEDPSNSNCYDYQFITAEIQYEMMKVHFPNLEQYCTVDKLQYWIDQSNIWGPLQRLTVNGQTKTGRYLWILEKKMRNFVGKDTEPLATYWDHLKNDIDFVTLGYARYSLHENLQVSKERQMQLMVDKLYFRLKCEEVFVSPFWPINKPILLQGCSVDERWRTLDVKGCHGDITDLIKRIKLTKKSVRLVIFGYVGLSTSPSDIRNFLKAHSNIKEIAIDHGDSIEILSRDELLEKSDVDKFYCHPASLHRFSIQ</sequence>
<dbReference type="EMBL" id="JAEPRA010000003">
    <property type="protein sequence ID" value="KAG2187567.1"/>
    <property type="molecule type" value="Genomic_DNA"/>
</dbReference>
<reference evidence="2" key="1">
    <citation type="submission" date="2020-12" db="EMBL/GenBank/DDBJ databases">
        <title>Metabolic potential, ecology and presence of endohyphal bacteria is reflected in genomic diversity of Mucoromycotina.</title>
        <authorList>
            <person name="Muszewska A."/>
            <person name="Okrasinska A."/>
            <person name="Steczkiewicz K."/>
            <person name="Drgas O."/>
            <person name="Orlowska M."/>
            <person name="Perlinska-Lenart U."/>
            <person name="Aleksandrzak-Piekarczyk T."/>
            <person name="Szatraj K."/>
            <person name="Zielenkiewicz U."/>
            <person name="Pilsyk S."/>
            <person name="Malc E."/>
            <person name="Mieczkowski P."/>
            <person name="Kruszewska J.S."/>
            <person name="Biernat P."/>
            <person name="Pawlowska J."/>
        </authorList>
    </citation>
    <scope>NUCLEOTIDE SEQUENCE</scope>
    <source>
        <strain evidence="2">WA0000051536</strain>
    </source>
</reference>
<proteinExistence type="predicted"/>
<feature type="compositionally biased region" description="Polar residues" evidence="1">
    <location>
        <begin position="53"/>
        <end position="64"/>
    </location>
</feature>
<feature type="compositionally biased region" description="Basic and acidic residues" evidence="1">
    <location>
        <begin position="96"/>
        <end position="111"/>
    </location>
</feature>
<dbReference type="AlphaFoldDB" id="A0A8H7UMV1"/>
<comment type="caution">
    <text evidence="2">The sequence shown here is derived from an EMBL/GenBank/DDBJ whole genome shotgun (WGS) entry which is preliminary data.</text>
</comment>
<dbReference type="OrthoDB" id="2286035at2759"/>
<keyword evidence="3" id="KW-1185">Reference proteome</keyword>
<name>A0A8H7UMV1_9FUNG</name>
<evidence type="ECO:0000313" key="3">
    <source>
        <dbReference type="Proteomes" id="UP000612746"/>
    </source>
</evidence>
<protein>
    <submittedName>
        <fullName evidence="2">Uncharacterized protein</fullName>
    </submittedName>
</protein>
<feature type="region of interest" description="Disordered" evidence="1">
    <location>
        <begin position="50"/>
        <end position="111"/>
    </location>
</feature>
<evidence type="ECO:0000313" key="2">
    <source>
        <dbReference type="EMBL" id="KAG2187567.1"/>
    </source>
</evidence>
<organism evidence="2 3">
    <name type="scientific">Umbelopsis vinacea</name>
    <dbReference type="NCBI Taxonomy" id="44442"/>
    <lineage>
        <taxon>Eukaryota</taxon>
        <taxon>Fungi</taxon>
        <taxon>Fungi incertae sedis</taxon>
        <taxon>Mucoromycota</taxon>
        <taxon>Mucoromycotina</taxon>
        <taxon>Umbelopsidomycetes</taxon>
        <taxon>Umbelopsidales</taxon>
        <taxon>Umbelopsidaceae</taxon>
        <taxon>Umbelopsis</taxon>
    </lineage>
</organism>
<dbReference type="Proteomes" id="UP000612746">
    <property type="component" value="Unassembled WGS sequence"/>
</dbReference>
<evidence type="ECO:0000256" key="1">
    <source>
        <dbReference type="SAM" id="MobiDB-lite"/>
    </source>
</evidence>
<feature type="compositionally biased region" description="Basic and acidic residues" evidence="1">
    <location>
        <begin position="68"/>
        <end position="85"/>
    </location>
</feature>
<gene>
    <name evidence="2" type="ORF">INT44_005256</name>
</gene>
<feature type="compositionally biased region" description="Low complexity" evidence="1">
    <location>
        <begin position="86"/>
        <end position="95"/>
    </location>
</feature>
<accession>A0A8H7UMV1</accession>